<dbReference type="GO" id="GO:0005829">
    <property type="term" value="C:cytosol"/>
    <property type="evidence" value="ECO:0007669"/>
    <property type="project" value="TreeGrafter"/>
</dbReference>
<dbReference type="GO" id="GO:0051301">
    <property type="term" value="P:cell division"/>
    <property type="evidence" value="ECO:0007669"/>
    <property type="project" value="UniProtKB-KW"/>
</dbReference>
<dbReference type="PANTHER" id="PTHR13255">
    <property type="entry name" value="ATAXIN-10"/>
    <property type="match status" value="1"/>
</dbReference>
<keyword evidence="6" id="KW-1185">Reference proteome</keyword>
<reference evidence="5 6" key="1">
    <citation type="submission" date="2023-11" db="EMBL/GenBank/DDBJ databases">
        <title>Dfirmibasis_genome.</title>
        <authorList>
            <person name="Edelbroek B."/>
            <person name="Kjellin J."/>
            <person name="Jerlstrom-Hultqvist J."/>
            <person name="Soderbom F."/>
        </authorList>
    </citation>
    <scope>NUCLEOTIDE SEQUENCE [LARGE SCALE GENOMIC DNA]</scope>
    <source>
        <strain evidence="5 6">TNS-C-14</strain>
    </source>
</reference>
<evidence type="ECO:0000256" key="2">
    <source>
        <dbReference type="ARBA" id="ARBA00023306"/>
    </source>
</evidence>
<dbReference type="EMBL" id="JAVFKY010000005">
    <property type="protein sequence ID" value="KAK5576124.1"/>
    <property type="molecule type" value="Genomic_DNA"/>
</dbReference>
<evidence type="ECO:0000256" key="1">
    <source>
        <dbReference type="ARBA" id="ARBA00022618"/>
    </source>
</evidence>
<dbReference type="PANTHER" id="PTHR13255:SF0">
    <property type="entry name" value="ATAXIN-10"/>
    <property type="match status" value="1"/>
</dbReference>
<organism evidence="5 6">
    <name type="scientific">Dictyostelium firmibasis</name>
    <dbReference type="NCBI Taxonomy" id="79012"/>
    <lineage>
        <taxon>Eukaryota</taxon>
        <taxon>Amoebozoa</taxon>
        <taxon>Evosea</taxon>
        <taxon>Eumycetozoa</taxon>
        <taxon>Dictyostelia</taxon>
        <taxon>Dictyosteliales</taxon>
        <taxon>Dictyosteliaceae</taxon>
        <taxon>Dictyostelium</taxon>
    </lineage>
</organism>
<dbReference type="SUPFAM" id="SSF48371">
    <property type="entry name" value="ARM repeat"/>
    <property type="match status" value="1"/>
</dbReference>
<sequence>MDNSIYEYIIEENEAIERERNEQILEFERQEKLKLDLEIHLENNSNIKLLKDDMDFGENNNNNNDRNRNLLKNSSEIIIDNSKSSMPNEILRITNPILTEDERRHIKEINRINEIKAINYYHLLKISNAKLNNKKIIDNCLTKENNNKNEDTMISDITELFNLSKELEVRKEISIKHIEFLKILMNYIIKTTTNDDDEKIFKFNLTSIRLLRNLCANVSENQNIIISNSDFINFILNQLKNKSNGNIKQTQNIKNILSSLYQLLINGIVLNDTTQSLLWSNLYPNNLISLIENYKESDEFKLLPTNLMLIYNCILNSKDRMKDLISNKRLVELIVELIKEDDTFDHEYNTQIFHWIHLIFKSLFINDSFIDLYKLLSDNKYSTELVSSTTGKTEEKIEEEEDPTSKTTTTAATGKTNTNQVKLLNLLDSIIHDGEKKNIKDYIEKDSIIDLKTCYFMIDELASLYNLDFARKDLKVATQQLTSNLNQSDFDAIFFFIKIFANITSYTEEMLLLSLSIFKPNELPNDTKKNDEDPVNQILNDPFSKDSAIDPSASKKYDLNTLLRKKGLVGICIGSLHGNYGNQTTDTNNATSKSTTTEGETVTTKAFNIDVESQDKGFKIELIRILGNLSYKNRGNQDEIRELGGIEIILNHCRFDVNNPYIKEWSVFAIRNLCDDNLENQHLIENLKIKGVASNNELKDLGIEVGVTENGTIKFKNVPKKEKENK</sequence>
<dbReference type="InterPro" id="IPR011989">
    <property type="entry name" value="ARM-like"/>
</dbReference>
<gene>
    <name evidence="5" type="ORF">RB653_007265</name>
</gene>
<dbReference type="Gene3D" id="1.25.10.10">
    <property type="entry name" value="Leucine-rich Repeat Variant"/>
    <property type="match status" value="2"/>
</dbReference>
<comment type="caution">
    <text evidence="5">The sequence shown here is derived from an EMBL/GenBank/DDBJ whole genome shotgun (WGS) entry which is preliminary data.</text>
</comment>
<keyword evidence="1" id="KW-0132">Cell division</keyword>
<evidence type="ECO:0000313" key="6">
    <source>
        <dbReference type="Proteomes" id="UP001344447"/>
    </source>
</evidence>
<evidence type="ECO:0000313" key="5">
    <source>
        <dbReference type="EMBL" id="KAK5576124.1"/>
    </source>
</evidence>
<accession>A0AAN7YLX3</accession>
<dbReference type="Proteomes" id="UP001344447">
    <property type="component" value="Unassembled WGS sequence"/>
</dbReference>
<proteinExistence type="predicted"/>
<evidence type="ECO:0000256" key="3">
    <source>
        <dbReference type="SAM" id="MobiDB-lite"/>
    </source>
</evidence>
<dbReference type="InterPro" id="IPR019156">
    <property type="entry name" value="Ataxin-10_domain"/>
</dbReference>
<keyword evidence="2" id="KW-0131">Cell cycle</keyword>
<feature type="region of interest" description="Disordered" evidence="3">
    <location>
        <begin position="388"/>
        <end position="412"/>
    </location>
</feature>
<dbReference type="InterPro" id="IPR016024">
    <property type="entry name" value="ARM-type_fold"/>
</dbReference>
<evidence type="ECO:0000259" key="4">
    <source>
        <dbReference type="Pfam" id="PF09759"/>
    </source>
</evidence>
<protein>
    <recommendedName>
        <fullName evidence="4">Ataxin-10 domain-containing protein</fullName>
    </recommendedName>
</protein>
<dbReference type="AlphaFoldDB" id="A0AAN7YLX3"/>
<feature type="domain" description="Ataxin-10" evidence="4">
    <location>
        <begin position="618"/>
        <end position="715"/>
    </location>
</feature>
<name>A0AAN7YLX3_9MYCE</name>
<dbReference type="Pfam" id="PF09759">
    <property type="entry name" value="Atx10homo_assoc"/>
    <property type="match status" value="1"/>
</dbReference>
<dbReference type="InterPro" id="IPR051374">
    <property type="entry name" value="Ataxin-10/CTR86_families"/>
</dbReference>